<keyword evidence="2" id="KW-1133">Transmembrane helix</keyword>
<organism evidence="3 4">
    <name type="scientific">Zizania palustris</name>
    <name type="common">Northern wild rice</name>
    <dbReference type="NCBI Taxonomy" id="103762"/>
    <lineage>
        <taxon>Eukaryota</taxon>
        <taxon>Viridiplantae</taxon>
        <taxon>Streptophyta</taxon>
        <taxon>Embryophyta</taxon>
        <taxon>Tracheophyta</taxon>
        <taxon>Spermatophyta</taxon>
        <taxon>Magnoliopsida</taxon>
        <taxon>Liliopsida</taxon>
        <taxon>Poales</taxon>
        <taxon>Poaceae</taxon>
        <taxon>BOP clade</taxon>
        <taxon>Oryzoideae</taxon>
        <taxon>Oryzeae</taxon>
        <taxon>Zizaniinae</taxon>
        <taxon>Zizania</taxon>
    </lineage>
</organism>
<protein>
    <submittedName>
        <fullName evidence="3">Uncharacterized protein</fullName>
    </submittedName>
</protein>
<feature type="transmembrane region" description="Helical" evidence="2">
    <location>
        <begin position="97"/>
        <end position="118"/>
    </location>
</feature>
<gene>
    <name evidence="3" type="ORF">GUJ93_ZPchr0008g12897</name>
</gene>
<reference evidence="3" key="1">
    <citation type="journal article" date="2021" name="bioRxiv">
        <title>Whole Genome Assembly and Annotation of Northern Wild Rice, Zizania palustris L., Supports a Whole Genome Duplication in the Zizania Genus.</title>
        <authorList>
            <person name="Haas M."/>
            <person name="Kono T."/>
            <person name="Macchietto M."/>
            <person name="Millas R."/>
            <person name="McGilp L."/>
            <person name="Shao M."/>
            <person name="Duquette J."/>
            <person name="Hirsch C.N."/>
            <person name="Kimball J."/>
        </authorList>
    </citation>
    <scope>NUCLEOTIDE SEQUENCE</scope>
    <source>
        <tissue evidence="3">Fresh leaf tissue</tissue>
    </source>
</reference>
<evidence type="ECO:0000256" key="1">
    <source>
        <dbReference type="SAM" id="MobiDB-lite"/>
    </source>
</evidence>
<proteinExistence type="predicted"/>
<comment type="caution">
    <text evidence="3">The sequence shown here is derived from an EMBL/GenBank/DDBJ whole genome shotgun (WGS) entry which is preliminary data.</text>
</comment>
<keyword evidence="4" id="KW-1185">Reference proteome</keyword>
<sequence length="153" mass="16266">MQTAAVAYASLPSGLCYAFYSVEEVMAVELSETNGAVVSVDMSTLEQAVGHRGIDSASSQMPRMLGTAGFVTATMAVAAAAFTRPPSDTFLARGHGIGFYAGLGGAFAAGVAEMWMAIQPAQPLRKEAPMCRRRPARDRRQSRRLHLQAQVLS</sequence>
<feature type="transmembrane region" description="Helical" evidence="2">
    <location>
        <begin position="64"/>
        <end position="82"/>
    </location>
</feature>
<evidence type="ECO:0000313" key="4">
    <source>
        <dbReference type="Proteomes" id="UP000729402"/>
    </source>
</evidence>
<evidence type="ECO:0000256" key="2">
    <source>
        <dbReference type="SAM" id="Phobius"/>
    </source>
</evidence>
<keyword evidence="2" id="KW-0812">Transmembrane</keyword>
<dbReference type="Proteomes" id="UP000729402">
    <property type="component" value="Unassembled WGS sequence"/>
</dbReference>
<feature type="compositionally biased region" description="Basic residues" evidence="1">
    <location>
        <begin position="131"/>
        <end position="146"/>
    </location>
</feature>
<feature type="region of interest" description="Disordered" evidence="1">
    <location>
        <begin position="130"/>
        <end position="153"/>
    </location>
</feature>
<dbReference type="InterPro" id="IPR022149">
    <property type="entry name" value="DUF3681"/>
</dbReference>
<dbReference type="AlphaFoldDB" id="A0A8J5V406"/>
<keyword evidence="2" id="KW-0472">Membrane</keyword>
<evidence type="ECO:0000313" key="3">
    <source>
        <dbReference type="EMBL" id="KAG8046096.1"/>
    </source>
</evidence>
<dbReference type="EMBL" id="JAAALK010000290">
    <property type="protein sequence ID" value="KAG8046096.1"/>
    <property type="molecule type" value="Genomic_DNA"/>
</dbReference>
<dbReference type="Pfam" id="PF12442">
    <property type="entry name" value="DUF3681"/>
    <property type="match status" value="1"/>
</dbReference>
<accession>A0A8J5V406</accession>
<name>A0A8J5V406_ZIZPA</name>
<reference evidence="3" key="2">
    <citation type="submission" date="2021-02" db="EMBL/GenBank/DDBJ databases">
        <authorList>
            <person name="Kimball J.A."/>
            <person name="Haas M.W."/>
            <person name="Macchietto M."/>
            <person name="Kono T."/>
            <person name="Duquette J."/>
            <person name="Shao M."/>
        </authorList>
    </citation>
    <scope>NUCLEOTIDE SEQUENCE</scope>
    <source>
        <tissue evidence="3">Fresh leaf tissue</tissue>
    </source>
</reference>